<dbReference type="STRING" id="34475.A0A4Y9Y5Y0"/>
<dbReference type="Proteomes" id="UP000298390">
    <property type="component" value="Unassembled WGS sequence"/>
</dbReference>
<dbReference type="PANTHER" id="PTHR36223">
    <property type="entry name" value="BETA-LACTAMASE-TYPE TRANSPEPTIDASE FOLD DOMAIN CONTAINING PROTEIN"/>
    <property type="match status" value="1"/>
</dbReference>
<name>A0A4Y9Y5Y0_9APHY</name>
<feature type="region of interest" description="Disordered" evidence="1">
    <location>
        <begin position="206"/>
        <end position="258"/>
    </location>
</feature>
<dbReference type="PANTHER" id="PTHR36223:SF1">
    <property type="entry name" value="TRANSCRIPTION ELONGATION FACTOR EAF N-TERMINAL DOMAIN-CONTAINING PROTEIN"/>
    <property type="match status" value="1"/>
</dbReference>
<feature type="domain" description="DUF7918" evidence="2">
    <location>
        <begin position="6"/>
        <end position="207"/>
    </location>
</feature>
<protein>
    <recommendedName>
        <fullName evidence="2">DUF7918 domain-containing protein</fullName>
    </recommendedName>
</protein>
<evidence type="ECO:0000259" key="2">
    <source>
        <dbReference type="Pfam" id="PF25534"/>
    </source>
</evidence>
<organism evidence="3 4">
    <name type="scientific">Rhodofomes roseus</name>
    <dbReference type="NCBI Taxonomy" id="34475"/>
    <lineage>
        <taxon>Eukaryota</taxon>
        <taxon>Fungi</taxon>
        <taxon>Dikarya</taxon>
        <taxon>Basidiomycota</taxon>
        <taxon>Agaricomycotina</taxon>
        <taxon>Agaricomycetes</taxon>
        <taxon>Polyporales</taxon>
        <taxon>Rhodofomes</taxon>
    </lineage>
</organism>
<comment type="caution">
    <text evidence="3">The sequence shown here is derived from an EMBL/GenBank/DDBJ whole genome shotgun (WGS) entry which is preliminary data.</text>
</comment>
<dbReference type="AlphaFoldDB" id="A0A4Y9Y5Y0"/>
<gene>
    <name evidence="3" type="ORF">EVJ58_g7384</name>
</gene>
<accession>A0A4Y9Y5Y0</accession>
<reference evidence="3 4" key="1">
    <citation type="submission" date="2019-01" db="EMBL/GenBank/DDBJ databases">
        <title>Genome sequencing of the rare red list fungi Fomitopsis rosea.</title>
        <authorList>
            <person name="Buettner E."/>
            <person name="Kellner H."/>
        </authorList>
    </citation>
    <scope>NUCLEOTIDE SEQUENCE [LARGE SCALE GENOMIC DNA]</scope>
    <source>
        <strain evidence="3 4">DSM 105464</strain>
    </source>
</reference>
<dbReference type="InterPro" id="IPR057678">
    <property type="entry name" value="DUF7918"/>
</dbReference>
<dbReference type="EMBL" id="SEKV01000471">
    <property type="protein sequence ID" value="TFY56851.1"/>
    <property type="molecule type" value="Genomic_DNA"/>
</dbReference>
<sequence>MRKGNLEVLVRSEGRDLPEYQVEHVDDRTLACYINSEVGKTFEICWRGDTRRDKYDSSVHCYVDGRGAGGTFSQRGIVDNSRWGVREAVDRRRPFVFAPLVTTDDESIAVSSEAHPDLGTIDVKLFYVVLGDIRHFKQRPGAIYPGGVVHEKIKKMGIHCVSLGDSRECEREAKANMKVINESDPIYARFIFRYRSKDFLQAEGIMPLGEGNGGGAHDPSPSGRKRRSAGLHSEAGPSRKRARTNDPAAPARTVEDVKPSVARNEDLEDLEIELDSIQGRAQIIQARIKALKASDPSQRVKRERRDIDEDAVYLIKGNVKRERFPIRLEASGDVIDLTLDD</sequence>
<evidence type="ECO:0000313" key="3">
    <source>
        <dbReference type="EMBL" id="TFY56851.1"/>
    </source>
</evidence>
<proteinExistence type="predicted"/>
<evidence type="ECO:0000313" key="4">
    <source>
        <dbReference type="Proteomes" id="UP000298390"/>
    </source>
</evidence>
<dbReference type="Pfam" id="PF25534">
    <property type="entry name" value="DUF7918"/>
    <property type="match status" value="1"/>
</dbReference>
<evidence type="ECO:0000256" key="1">
    <source>
        <dbReference type="SAM" id="MobiDB-lite"/>
    </source>
</evidence>